<dbReference type="HAMAP" id="MF_00596">
    <property type="entry name" value="GMP_reduct_type1"/>
    <property type="match status" value="1"/>
</dbReference>
<evidence type="ECO:0000256" key="7">
    <source>
        <dbReference type="ARBA" id="ARBA00058902"/>
    </source>
</evidence>
<dbReference type="InterPro" id="IPR005990">
    <property type="entry name" value="IMP_DH"/>
</dbReference>
<feature type="active site" description="Proton donor/acceptor" evidence="8">
    <location>
        <position position="200"/>
    </location>
</feature>
<feature type="binding site" evidence="9">
    <location>
        <begin position="141"/>
        <end position="143"/>
    </location>
    <ligand>
        <name>NAD(+)</name>
        <dbReference type="ChEBI" id="CHEBI:57540"/>
    </ligand>
</feature>
<evidence type="ECO:0000256" key="2">
    <source>
        <dbReference type="ARBA" id="ARBA00022723"/>
    </source>
</evidence>
<dbReference type="NCBIfam" id="NF003470">
    <property type="entry name" value="PRK05096.1"/>
    <property type="match status" value="1"/>
</dbReference>
<feature type="binding site" description="in other chain" evidence="8">
    <location>
        <begin position="141"/>
        <end position="143"/>
    </location>
    <ligand>
        <name>NADP(+)</name>
        <dbReference type="ChEBI" id="CHEBI:58349"/>
        <note>ligand shared between two neighboring subunits</note>
    </ligand>
</feature>
<keyword evidence="5 8" id="KW-0560">Oxidoreductase</keyword>
<feature type="binding site" evidence="8">
    <location>
        <begin position="375"/>
        <end position="378"/>
    </location>
    <ligand>
        <name>NADP(+)</name>
        <dbReference type="ChEBI" id="CHEBI:58349"/>
        <note>ligand shared between two neighboring subunits</note>
    </ligand>
</feature>
<keyword evidence="1 8" id="KW-0659">Purine metabolism</keyword>
<feature type="binding site" evidence="8">
    <location>
        <position position="195"/>
    </location>
    <ligand>
        <name>K(+)</name>
        <dbReference type="ChEBI" id="CHEBI:29103"/>
    </ligand>
</feature>
<comment type="similarity">
    <text evidence="8">Belongs to the IMPDH/GMPR family. GuaC type 1 subfamily.</text>
</comment>
<feature type="binding site" description="in other chain" evidence="8">
    <location>
        <begin position="192"/>
        <end position="193"/>
    </location>
    <ligand>
        <name>NADP(+)</name>
        <dbReference type="ChEBI" id="CHEBI:58349"/>
        <note>ligand shared between two neighboring subunits</note>
    </ligand>
</feature>
<evidence type="ECO:0000256" key="11">
    <source>
        <dbReference type="RuleBase" id="RU003929"/>
    </source>
</evidence>
<dbReference type="NCBIfam" id="TIGR01305">
    <property type="entry name" value="GMP_reduct_1"/>
    <property type="match status" value="1"/>
</dbReference>
<evidence type="ECO:0000256" key="1">
    <source>
        <dbReference type="ARBA" id="ARBA00022631"/>
    </source>
</evidence>
<dbReference type="InterPro" id="IPR013785">
    <property type="entry name" value="Aldolase_TIM"/>
</dbReference>
<dbReference type="Proteomes" id="UP000028990">
    <property type="component" value="Unassembled WGS sequence"/>
</dbReference>
<feature type="binding site" description="in other chain" evidence="10">
    <location>
        <position position="195"/>
    </location>
    <ligand>
        <name>K(+)</name>
        <dbReference type="ChEBI" id="CHEBI:29103"/>
        <note>ligand shared between two tetrameric partners</note>
    </ligand>
</feature>
<evidence type="ECO:0000256" key="3">
    <source>
        <dbReference type="ARBA" id="ARBA00022857"/>
    </source>
</evidence>
<evidence type="ECO:0000313" key="14">
    <source>
        <dbReference type="Proteomes" id="UP000028990"/>
    </source>
</evidence>
<keyword evidence="2 8" id="KW-0479">Metal-binding</keyword>
<dbReference type="PIRSF" id="PIRSF000130">
    <property type="entry name" value="IMPDH"/>
    <property type="match status" value="1"/>
</dbReference>
<feature type="binding site" description="in other chain" evidence="8">
    <location>
        <begin position="297"/>
        <end position="298"/>
    </location>
    <ligand>
        <name>NADP(+)</name>
        <dbReference type="ChEBI" id="CHEBI:58349"/>
        <note>ligand shared between two neighboring subunits</note>
    </ligand>
</feature>
<dbReference type="STRING" id="885580.ENSFDAP00000010857"/>
<dbReference type="FunFam" id="3.20.20.70:FF:000012">
    <property type="entry name" value="GMP reductase"/>
    <property type="match status" value="1"/>
</dbReference>
<keyword evidence="14" id="KW-1185">Reference proteome</keyword>
<comment type="catalytic activity">
    <reaction evidence="6 8 11">
        <text>IMP + NH4(+) + NADP(+) = GMP + NADPH + 2 H(+)</text>
        <dbReference type="Rhea" id="RHEA:17185"/>
        <dbReference type="ChEBI" id="CHEBI:15378"/>
        <dbReference type="ChEBI" id="CHEBI:28938"/>
        <dbReference type="ChEBI" id="CHEBI:57783"/>
        <dbReference type="ChEBI" id="CHEBI:58053"/>
        <dbReference type="ChEBI" id="CHEBI:58115"/>
        <dbReference type="ChEBI" id="CHEBI:58349"/>
        <dbReference type="EC" id="1.7.1.7"/>
    </reaction>
</comment>
<organism evidence="13 14">
    <name type="scientific">Fukomys damarensis</name>
    <name type="common">Damaraland mole rat</name>
    <name type="synonym">Cryptomys damarensis</name>
    <dbReference type="NCBI Taxonomy" id="885580"/>
    <lineage>
        <taxon>Eukaryota</taxon>
        <taxon>Metazoa</taxon>
        <taxon>Chordata</taxon>
        <taxon>Craniata</taxon>
        <taxon>Vertebrata</taxon>
        <taxon>Euteleostomi</taxon>
        <taxon>Mammalia</taxon>
        <taxon>Eutheria</taxon>
        <taxon>Euarchontoglires</taxon>
        <taxon>Glires</taxon>
        <taxon>Rodentia</taxon>
        <taxon>Hystricomorpha</taxon>
        <taxon>Bathyergidae</taxon>
        <taxon>Fukomys</taxon>
    </lineage>
</organism>
<sequence length="406" mass="43885">MPRIDADLKLDFKDVLLRPKRSSLKSRAEVDLESTFTFRNSKQTYSGIPIIVANMDTVGTFEMAVVMSQSHLGLDAVLSDQHSMFTAIHKHYTLDDWKRFAEYHPECLQNVAVSSGSGQNDLEKMSSILEAVPQVKFICLDVANGYSEHFVEFVKLVRAKFPEHTIMAGNVVTGEMVEELILSGADIIKVGVGPGSVCTTRTKTGVGYPQLSAVIECADSAHGLKGHIISDGGCTCPGDVAKAFGAGADFVMLGGMFSGHTECAGEVIERNGQKLKLFYGMSSETAMKKHAGGVAEYRPEKPSGCRSQVEAQVVGAIDLCGAWALPAGCYVPYRLIQTSHLPLRAGKASEGKTVEVPYKGDVDHTILDILGGLRSTCTYVGAAKLKELSRRATFIRVTQQHNSVFS</sequence>
<dbReference type="SUPFAM" id="SSF51412">
    <property type="entry name" value="Inosine monophosphate dehydrogenase (IMPDH)"/>
    <property type="match status" value="1"/>
</dbReference>
<feature type="binding site" evidence="9">
    <location>
        <begin position="191"/>
        <end position="193"/>
    </location>
    <ligand>
        <name>NAD(+)</name>
        <dbReference type="ChEBI" id="CHEBI:57540"/>
    </ligand>
</feature>
<feature type="binding site" evidence="8">
    <location>
        <position position="198"/>
    </location>
    <ligand>
        <name>K(+)</name>
        <dbReference type="ChEBI" id="CHEBI:29103"/>
    </ligand>
</feature>
<evidence type="ECO:0000256" key="6">
    <source>
        <dbReference type="ARBA" id="ARBA00048616"/>
    </source>
</evidence>
<dbReference type="InterPro" id="IPR005993">
    <property type="entry name" value="GMPR"/>
</dbReference>
<evidence type="ECO:0000256" key="4">
    <source>
        <dbReference type="ARBA" id="ARBA00022958"/>
    </source>
</evidence>
<reference evidence="13 14" key="1">
    <citation type="submission" date="2013-11" db="EMBL/GenBank/DDBJ databases">
        <title>The Damaraland mole rat (Fukomys damarensis) genome and evolution of African mole rats.</title>
        <authorList>
            <person name="Gladyshev V.N."/>
            <person name="Fang X."/>
        </authorList>
    </citation>
    <scope>NUCLEOTIDE SEQUENCE [LARGE SCALE GENOMIC DNA]</scope>
    <source>
        <tissue evidence="13">Liver</tissue>
    </source>
</reference>
<dbReference type="AlphaFoldDB" id="A0A091DTM0"/>
<feature type="binding site" description="in other chain" evidence="10">
    <location>
        <position position="198"/>
    </location>
    <ligand>
        <name>K(+)</name>
        <dbReference type="ChEBI" id="CHEBI:29103"/>
        <note>ligand shared between two tetrameric partners</note>
    </ligand>
</feature>
<dbReference type="PANTHER" id="PTHR43170:SF3">
    <property type="entry name" value="GMP REDUCTASE 1"/>
    <property type="match status" value="1"/>
</dbReference>
<dbReference type="GO" id="GO:0003920">
    <property type="term" value="F:GMP reductase activity"/>
    <property type="evidence" value="ECO:0007669"/>
    <property type="project" value="UniProtKB-UniRule"/>
</dbReference>
<evidence type="ECO:0000256" key="8">
    <source>
        <dbReference type="HAMAP-Rule" id="MF_03195"/>
    </source>
</evidence>
<dbReference type="GO" id="GO:0046872">
    <property type="term" value="F:metal ion binding"/>
    <property type="evidence" value="ECO:0007669"/>
    <property type="project" value="UniProtKB-KW"/>
</dbReference>
<dbReference type="GO" id="GO:0006164">
    <property type="term" value="P:purine nucleotide biosynthetic process"/>
    <property type="evidence" value="ECO:0007669"/>
    <property type="project" value="InterPro"/>
</dbReference>
<dbReference type="Pfam" id="PF00478">
    <property type="entry name" value="IMPDH"/>
    <property type="match status" value="2"/>
</dbReference>
<keyword evidence="4 8" id="KW-0630">Potassium</keyword>
<comment type="subunit">
    <text evidence="8">Homotetramer.</text>
</comment>
<dbReference type="SMART" id="SM01240">
    <property type="entry name" value="IMPDH"/>
    <property type="match status" value="1"/>
</dbReference>
<dbReference type="GO" id="GO:0003938">
    <property type="term" value="F:IMP dehydrogenase activity"/>
    <property type="evidence" value="ECO:0007669"/>
    <property type="project" value="InterPro"/>
</dbReference>
<name>A0A091DTM0_FUKDA</name>
<dbReference type="PANTHER" id="PTHR43170">
    <property type="entry name" value="GMP REDUCTASE"/>
    <property type="match status" value="1"/>
</dbReference>
<evidence type="ECO:0000313" key="13">
    <source>
        <dbReference type="EMBL" id="KFO33813.1"/>
    </source>
</evidence>
<evidence type="ECO:0000256" key="5">
    <source>
        <dbReference type="ARBA" id="ARBA00023002"/>
    </source>
</evidence>
<comment type="caution">
    <text evidence="8">Lacks conserved residue(s) required for the propagation of feature annotation.</text>
</comment>
<evidence type="ECO:0000256" key="10">
    <source>
        <dbReference type="PIRSR" id="PIRSR000130-4"/>
    </source>
</evidence>
<feature type="domain" description="IMP dehydrogenase/GMP reductase" evidence="12">
    <location>
        <begin position="10"/>
        <end position="300"/>
    </location>
</feature>
<protein>
    <recommendedName>
        <fullName evidence="8">GMP reductase</fullName>
        <shortName evidence="8">GMPR</shortName>
        <ecNumber evidence="8">1.7.1.7</ecNumber>
    </recommendedName>
    <alternativeName>
        <fullName evidence="8">Guanosine 5'-monophosphate oxidoreductase</fullName>
        <shortName evidence="8">Guanosine monophosphate reductase</shortName>
    </alternativeName>
</protein>
<dbReference type="EC" id="1.7.1.7" evidence="8"/>
<dbReference type="Gene3D" id="3.20.20.70">
    <property type="entry name" value="Aldolase class I"/>
    <property type="match status" value="1"/>
</dbReference>
<keyword evidence="3 8" id="KW-0521">NADP</keyword>
<feature type="binding site" evidence="8">
    <location>
        <position position="193"/>
    </location>
    <ligand>
        <name>K(+)</name>
        <dbReference type="ChEBI" id="CHEBI:29103"/>
    </ligand>
</feature>
<comment type="function">
    <text evidence="7">Catalyzes the irreversible NADPH-dependent deamination of GMP to IMP. It functions in the conversion of nucleobase, nucleoside and nucleotide derivatives of G to A nucleotides, and in maintaining the intracellular balance of A and G nucleotides. Plays a role in modulating cellular differentiation.</text>
</comment>
<feature type="binding site" evidence="8">
    <location>
        <position position="201"/>
    </location>
    <ligand>
        <name>K(+)</name>
        <dbReference type="ChEBI" id="CHEBI:29103"/>
    </ligand>
</feature>
<feature type="binding site" evidence="8">
    <location>
        <begin position="254"/>
        <end position="255"/>
    </location>
    <ligand>
        <name>GMP</name>
        <dbReference type="ChEBI" id="CHEBI:58115"/>
    </ligand>
</feature>
<feature type="binding site" description="in other chain" evidence="10">
    <location>
        <position position="193"/>
    </location>
    <ligand>
        <name>K(+)</name>
        <dbReference type="ChEBI" id="CHEBI:29103"/>
        <note>ligand shared between two tetrameric partners</note>
    </ligand>
</feature>
<gene>
    <name evidence="8" type="primary">GMPR</name>
    <name evidence="13" type="ORF">H920_04807</name>
</gene>
<feature type="active site" description="Thioimidate intermediate" evidence="8">
    <location>
        <position position="198"/>
    </location>
</feature>
<feature type="domain" description="IMP dehydrogenase/GMP reductase" evidence="12">
    <location>
        <begin position="348"/>
        <end position="400"/>
    </location>
</feature>
<feature type="binding site" evidence="8">
    <location>
        <begin position="26"/>
        <end position="27"/>
    </location>
    <ligand>
        <name>NADP(+)</name>
        <dbReference type="ChEBI" id="CHEBI:58349"/>
        <note>ligand shared between two neighboring subunits</note>
    </ligand>
</feature>
<dbReference type="GO" id="GO:1902560">
    <property type="term" value="C:GMP reductase complex"/>
    <property type="evidence" value="ECO:0007669"/>
    <property type="project" value="InterPro"/>
</dbReference>
<proteinExistence type="inferred from homology"/>
<evidence type="ECO:0000259" key="12">
    <source>
        <dbReference type="Pfam" id="PF00478"/>
    </source>
</evidence>
<feature type="binding site" evidence="8">
    <location>
        <begin position="280"/>
        <end position="282"/>
    </location>
    <ligand>
        <name>GMP</name>
        <dbReference type="ChEBI" id="CHEBI:58115"/>
    </ligand>
</feature>
<dbReference type="PROSITE" id="PS00487">
    <property type="entry name" value="IMP_DH_GMP_RED"/>
    <property type="match status" value="1"/>
</dbReference>
<feature type="binding site" description="in other chain" evidence="8">
    <location>
        <position position="281"/>
    </location>
    <ligand>
        <name>NADP(+)</name>
        <dbReference type="ChEBI" id="CHEBI:58349"/>
        <note>ligand shared between two neighboring subunits</note>
    </ligand>
</feature>
<dbReference type="GO" id="GO:0006144">
    <property type="term" value="P:purine nucleobase metabolic process"/>
    <property type="evidence" value="ECO:0007669"/>
    <property type="project" value="UniProtKB-KW"/>
</dbReference>
<accession>A0A091DTM0</accession>
<dbReference type="EMBL" id="KN122054">
    <property type="protein sequence ID" value="KFO33813.1"/>
    <property type="molecule type" value="Genomic_DNA"/>
</dbReference>
<evidence type="ECO:0000256" key="9">
    <source>
        <dbReference type="PIRSR" id="PIRSR000130-3"/>
    </source>
</evidence>
<keyword evidence="9" id="KW-0520">NAD</keyword>
<dbReference type="InterPro" id="IPR015875">
    <property type="entry name" value="IMP_DH/GMP_Rdtase_CS"/>
</dbReference>
<dbReference type="CDD" id="cd00381">
    <property type="entry name" value="IMPDH"/>
    <property type="match status" value="1"/>
</dbReference>
<dbReference type="InterPro" id="IPR001093">
    <property type="entry name" value="IMP_DH_GMPRt"/>
</dbReference>
<feature type="binding site" evidence="8">
    <location>
        <begin position="231"/>
        <end position="233"/>
    </location>
    <ligand>
        <name>GMP</name>
        <dbReference type="ChEBI" id="CHEBI:58115"/>
    </ligand>
</feature>
<dbReference type="InterPro" id="IPR050139">
    <property type="entry name" value="GMP_reductase"/>
</dbReference>
<feature type="binding site" description="in other chain" evidence="8">
    <location>
        <position position="90"/>
    </location>
    <ligand>
        <name>NADP(+)</name>
        <dbReference type="ChEBI" id="CHEBI:58349"/>
        <note>ligand shared between two neighboring subunits</note>
    </ligand>
</feature>